<feature type="transmembrane region" description="Helical" evidence="2">
    <location>
        <begin position="317"/>
        <end position="334"/>
    </location>
</feature>
<protein>
    <submittedName>
        <fullName evidence="4">HD family phosphohydrolase</fullName>
    </submittedName>
</protein>
<dbReference type="InterPro" id="IPR006674">
    <property type="entry name" value="HD_domain"/>
</dbReference>
<dbReference type="InterPro" id="IPR052722">
    <property type="entry name" value="PgpH_phosphodiesterase"/>
</dbReference>
<dbReference type="NCBIfam" id="TIGR00277">
    <property type="entry name" value="HDIG"/>
    <property type="match status" value="1"/>
</dbReference>
<dbReference type="InterPro" id="IPR011624">
    <property type="entry name" value="Metal-dep_PHydrolase_7TM_extra"/>
</dbReference>
<keyword evidence="2" id="KW-1133">Transmembrane helix</keyword>
<name>A0ABV9GMB9_9BACL</name>
<evidence type="ECO:0000313" key="5">
    <source>
        <dbReference type="Proteomes" id="UP001596022"/>
    </source>
</evidence>
<dbReference type="EMBL" id="JBHSFW010000001">
    <property type="protein sequence ID" value="MFC4618031.1"/>
    <property type="molecule type" value="Genomic_DNA"/>
</dbReference>
<feature type="transmembrane region" description="Helical" evidence="2">
    <location>
        <begin position="424"/>
        <end position="442"/>
    </location>
</feature>
<evidence type="ECO:0000259" key="3">
    <source>
        <dbReference type="PROSITE" id="PS51831"/>
    </source>
</evidence>
<reference evidence="5" key="1">
    <citation type="journal article" date="2019" name="Int. J. Syst. Evol. Microbiol.">
        <title>The Global Catalogue of Microorganisms (GCM) 10K type strain sequencing project: providing services to taxonomists for standard genome sequencing and annotation.</title>
        <authorList>
            <consortium name="The Broad Institute Genomics Platform"/>
            <consortium name="The Broad Institute Genome Sequencing Center for Infectious Disease"/>
            <person name="Wu L."/>
            <person name="Ma J."/>
        </authorList>
    </citation>
    <scope>NUCLEOTIDE SEQUENCE [LARGE SCALE GENOMIC DNA]</scope>
    <source>
        <strain evidence="5">CGMCC 1.16306</strain>
    </source>
</reference>
<dbReference type="RefSeq" id="WP_376845038.1">
    <property type="nucleotide sequence ID" value="NZ_JBHSFW010000001.1"/>
</dbReference>
<dbReference type="Proteomes" id="UP001596022">
    <property type="component" value="Unassembled WGS sequence"/>
</dbReference>
<evidence type="ECO:0000256" key="1">
    <source>
        <dbReference type="SAM" id="Coils"/>
    </source>
</evidence>
<dbReference type="Gene3D" id="1.10.3210.10">
    <property type="entry name" value="Hypothetical protein af1432"/>
    <property type="match status" value="1"/>
</dbReference>
<gene>
    <name evidence="4" type="ORF">ACFO4N_04725</name>
</gene>
<feature type="transmembrane region" description="Helical" evidence="2">
    <location>
        <begin position="340"/>
        <end position="360"/>
    </location>
</feature>
<dbReference type="SUPFAM" id="SSF109604">
    <property type="entry name" value="HD-domain/PDEase-like"/>
    <property type="match status" value="1"/>
</dbReference>
<feature type="domain" description="HD" evidence="3">
    <location>
        <begin position="510"/>
        <end position="653"/>
    </location>
</feature>
<evidence type="ECO:0000313" key="4">
    <source>
        <dbReference type="EMBL" id="MFC4618031.1"/>
    </source>
</evidence>
<dbReference type="PANTHER" id="PTHR36442">
    <property type="entry name" value="CYCLIC-DI-AMP PHOSPHODIESTERASE PGPH"/>
    <property type="match status" value="1"/>
</dbReference>
<keyword evidence="5" id="KW-1185">Reference proteome</keyword>
<sequence length="724" mass="80426">MNVDRLRSVIRQIKMHASFKWIVLMIIGVVMYVAMINLAMPNTVHVKLHEVAKQDIQSPIEIVDQQTTDAYRKQAVANTPTSYVFNKDEAMIQVEKVDDIFNTLQDLRTQSSQVQENKGKDDKETKAEKAASLEEELKSARKKLDDTAGDQLSDNTIKTLLTISDHDFAAARDMISSTIYDTMSNKIKWTTLEDAQKKALRSIPASLVSENLNAALQDLIRLSIVPNYVLDAKATKRNKEEAAKSVEPVVIHQGEVIVKKGDLVTRDTLHKLQVVGLLNNHLNLLPFVGLAILVAFLTAMIALEIHRDRRGETPPNMLAIYLCIFILDLIIIKVGEWLKFTHITSIGLIIPVACGPLLITLLLSRRLAVVSSLVFAICTGFIYGGGSTATGLFDYSMALFVLFSSLAGASVLRGAQDRPKLLQTGVIIAFVNMLTVICLLLLKNGSLHFLNVGLPLAYGLISAFLATVLAIGLLPFFEAVFGILSTMRLIELSNPNHPLLRKILMEAPGTYHHSLMVANLAERACEVIGANGLLARVAAYYHDIGKTKRPRFFIENQMNGMNPHDKISPRLSATIIISHPYDGSKVLKEHKMPKEIIDIAEQHHGTTLLKFFYHKACEEIGEKIPESDFRYPGPKAQTPEAAVVEIADSVEAAVRSMTNPTKEKIEALVQNIINDRLEDGQFDECDITMKELHQVKESLCETLNGVFHSRIEYPDEEDHAKKSG</sequence>
<dbReference type="CDD" id="cd00077">
    <property type="entry name" value="HDc"/>
    <property type="match status" value="1"/>
</dbReference>
<accession>A0ABV9GMB9</accession>
<feature type="transmembrane region" description="Helical" evidence="2">
    <location>
        <begin position="367"/>
        <end position="386"/>
    </location>
</feature>
<dbReference type="Pfam" id="PF01966">
    <property type="entry name" value="HD"/>
    <property type="match status" value="1"/>
</dbReference>
<dbReference type="InterPro" id="IPR003607">
    <property type="entry name" value="HD/PDEase_dom"/>
</dbReference>
<dbReference type="InterPro" id="IPR011621">
    <property type="entry name" value="Metal-dep_PHydrolase_7TM_intra"/>
</dbReference>
<dbReference type="PANTHER" id="PTHR36442:SF1">
    <property type="entry name" value="CYCLIC-DI-AMP PHOSPHODIESTERASE PGPH"/>
    <property type="match status" value="1"/>
</dbReference>
<comment type="caution">
    <text evidence="4">The sequence shown here is derived from an EMBL/GenBank/DDBJ whole genome shotgun (WGS) entry which is preliminary data.</text>
</comment>
<dbReference type="Pfam" id="PF07698">
    <property type="entry name" value="7TM-7TMR_HD"/>
    <property type="match status" value="1"/>
</dbReference>
<dbReference type="InterPro" id="IPR006675">
    <property type="entry name" value="HDIG_dom"/>
</dbReference>
<proteinExistence type="predicted"/>
<organism evidence="4 5">
    <name type="scientific">Camelliibacillus cellulosilyticus</name>
    <dbReference type="NCBI Taxonomy" id="2174486"/>
    <lineage>
        <taxon>Bacteria</taxon>
        <taxon>Bacillati</taxon>
        <taxon>Bacillota</taxon>
        <taxon>Bacilli</taxon>
        <taxon>Bacillales</taxon>
        <taxon>Sporolactobacillaceae</taxon>
        <taxon>Camelliibacillus</taxon>
    </lineage>
</organism>
<dbReference type="SMART" id="SM00471">
    <property type="entry name" value="HDc"/>
    <property type="match status" value="1"/>
</dbReference>
<feature type="transmembrane region" description="Helical" evidence="2">
    <location>
        <begin position="457"/>
        <end position="484"/>
    </location>
</feature>
<feature type="coiled-coil region" evidence="1">
    <location>
        <begin position="123"/>
        <end position="150"/>
    </location>
</feature>
<keyword evidence="2" id="KW-0812">Transmembrane</keyword>
<keyword evidence="1" id="KW-0175">Coiled coil</keyword>
<dbReference type="PROSITE" id="PS51831">
    <property type="entry name" value="HD"/>
    <property type="match status" value="1"/>
</dbReference>
<feature type="transmembrane region" description="Helical" evidence="2">
    <location>
        <begin position="21"/>
        <end position="40"/>
    </location>
</feature>
<feature type="transmembrane region" description="Helical" evidence="2">
    <location>
        <begin position="284"/>
        <end position="305"/>
    </location>
</feature>
<keyword evidence="2" id="KW-0472">Membrane</keyword>
<evidence type="ECO:0000256" key="2">
    <source>
        <dbReference type="SAM" id="Phobius"/>
    </source>
</evidence>
<dbReference type="Pfam" id="PF07697">
    <property type="entry name" value="7TMR-HDED"/>
    <property type="match status" value="1"/>
</dbReference>